<dbReference type="GeneID" id="94286966"/>
<dbReference type="PANTHER" id="PTHR28498">
    <property type="entry name" value="ZINC FINGER SWIM DOMAIN-CONTAINING PROTEIN 7"/>
    <property type="match status" value="1"/>
</dbReference>
<protein>
    <recommendedName>
        <fullName evidence="3">SWIM-type domain-containing protein</fullName>
    </recommendedName>
</protein>
<name>A0A836L7C1_9TRYP</name>
<accession>A0A836L7C1</accession>
<feature type="region of interest" description="Disordered" evidence="2">
    <location>
        <begin position="98"/>
        <end position="124"/>
    </location>
</feature>
<dbReference type="RefSeq" id="XP_067753046.1">
    <property type="nucleotide sequence ID" value="XM_067896889.1"/>
</dbReference>
<keyword evidence="1" id="KW-0862">Zinc</keyword>
<dbReference type="GO" id="GO:0000724">
    <property type="term" value="P:double-strand break repair via homologous recombination"/>
    <property type="evidence" value="ECO:0007669"/>
    <property type="project" value="TreeGrafter"/>
</dbReference>
<dbReference type="Proteomes" id="UP000674318">
    <property type="component" value="Unassembled WGS sequence"/>
</dbReference>
<sequence>MDTAAGRLSRAVENYLAPITRAVLDNYATYIAVNSGTRDTQHLESTDGSGVQQVPRSIEEALAPLEILYGKTALSAIGIALHGAEPIIRYVERAEVKASDNATKTSTDDEVNTHHETQHGESSVMDVVSSTGLCNAALEPKDHGSTAGPSFQVAKQRERHLYQVGEHTLFSPYYCPCSAYVYQSIQRQNVWCCKHLLALQLALRVEAFGVAQDNLRERIVSPTEYEQLLLRTL</sequence>
<evidence type="ECO:0000313" key="4">
    <source>
        <dbReference type="EMBL" id="KAG5490718.1"/>
    </source>
</evidence>
<dbReference type="EMBL" id="JAFJZO010000036">
    <property type="protein sequence ID" value="KAG5490718.1"/>
    <property type="molecule type" value="Genomic_DNA"/>
</dbReference>
<feature type="domain" description="SWIM-type" evidence="3">
    <location>
        <begin position="162"/>
        <end position="204"/>
    </location>
</feature>
<dbReference type="AlphaFoldDB" id="A0A836L7C1"/>
<dbReference type="InterPro" id="IPR007527">
    <property type="entry name" value="Znf_SWIM"/>
</dbReference>
<dbReference type="GO" id="GO:0008270">
    <property type="term" value="F:zinc ion binding"/>
    <property type="evidence" value="ECO:0007669"/>
    <property type="project" value="UniProtKB-KW"/>
</dbReference>
<gene>
    <name evidence="4" type="ORF">JKF63_00840</name>
</gene>
<proteinExistence type="predicted"/>
<dbReference type="PANTHER" id="PTHR28498:SF1">
    <property type="entry name" value="ZINC FINGER SWIM DOMAIN-CONTAINING PROTEIN 7"/>
    <property type="match status" value="1"/>
</dbReference>
<organism evidence="4 5">
    <name type="scientific">Porcisia hertigi</name>
    <dbReference type="NCBI Taxonomy" id="2761500"/>
    <lineage>
        <taxon>Eukaryota</taxon>
        <taxon>Discoba</taxon>
        <taxon>Euglenozoa</taxon>
        <taxon>Kinetoplastea</taxon>
        <taxon>Metakinetoplastina</taxon>
        <taxon>Trypanosomatida</taxon>
        <taxon>Trypanosomatidae</taxon>
        <taxon>Leishmaniinae</taxon>
        <taxon>Porcisia</taxon>
    </lineage>
</organism>
<keyword evidence="1" id="KW-0863">Zinc-finger</keyword>
<reference evidence="4 5" key="1">
    <citation type="submission" date="2021-02" db="EMBL/GenBank/DDBJ databases">
        <title>Porcisia hertigi Genome sequencing and assembly.</title>
        <authorList>
            <person name="Almutairi H."/>
            <person name="Gatherer D."/>
        </authorList>
    </citation>
    <scope>NUCLEOTIDE SEQUENCE [LARGE SCALE GENOMIC DNA]</scope>
    <source>
        <strain evidence="4 5">C119</strain>
    </source>
</reference>
<dbReference type="KEGG" id="phet:94286966"/>
<evidence type="ECO:0000259" key="3">
    <source>
        <dbReference type="PROSITE" id="PS50966"/>
    </source>
</evidence>
<keyword evidence="1" id="KW-0479">Metal-binding</keyword>
<evidence type="ECO:0000256" key="1">
    <source>
        <dbReference type="PROSITE-ProRule" id="PRU00325"/>
    </source>
</evidence>
<keyword evidence="5" id="KW-1185">Reference proteome</keyword>
<dbReference type="PROSITE" id="PS50966">
    <property type="entry name" value="ZF_SWIM"/>
    <property type="match status" value="1"/>
</dbReference>
<dbReference type="GO" id="GO:0097196">
    <property type="term" value="C:Shu complex"/>
    <property type="evidence" value="ECO:0007669"/>
    <property type="project" value="TreeGrafter"/>
</dbReference>
<evidence type="ECO:0000313" key="5">
    <source>
        <dbReference type="Proteomes" id="UP000674318"/>
    </source>
</evidence>
<evidence type="ECO:0000256" key="2">
    <source>
        <dbReference type="SAM" id="MobiDB-lite"/>
    </source>
</evidence>
<dbReference type="OrthoDB" id="337581at2759"/>
<comment type="caution">
    <text evidence="4">The sequence shown here is derived from an EMBL/GenBank/DDBJ whole genome shotgun (WGS) entry which is preliminary data.</text>
</comment>